<evidence type="ECO:0000313" key="7">
    <source>
        <dbReference type="Proteomes" id="UP001501627"/>
    </source>
</evidence>
<evidence type="ECO:0000313" key="6">
    <source>
        <dbReference type="EMBL" id="GAA4003909.1"/>
    </source>
</evidence>
<reference evidence="7" key="1">
    <citation type="journal article" date="2019" name="Int. J. Syst. Evol. Microbiol.">
        <title>The Global Catalogue of Microorganisms (GCM) 10K type strain sequencing project: providing services to taxonomists for standard genome sequencing and annotation.</title>
        <authorList>
            <consortium name="The Broad Institute Genomics Platform"/>
            <consortium name="The Broad Institute Genome Sequencing Center for Infectious Disease"/>
            <person name="Wu L."/>
            <person name="Ma J."/>
        </authorList>
    </citation>
    <scope>NUCLEOTIDE SEQUENCE [LARGE SCALE GENOMIC DNA]</scope>
    <source>
        <strain evidence="7">JCM 17561</strain>
    </source>
</reference>
<evidence type="ECO:0000259" key="5">
    <source>
        <dbReference type="Pfam" id="PF01814"/>
    </source>
</evidence>
<comment type="caution">
    <text evidence="6">The sequence shown here is derived from an EMBL/GenBank/DDBJ whole genome shotgun (WGS) entry which is preliminary data.</text>
</comment>
<sequence length="168" mass="18727">MTEITDPVALIAHIVERYHEVHRAQLPELIRMARRVEAVHQAKPGVPAGLADALQALEGELLNHMAKEETVLFPLLQQGEDDLAARPIAMLRREHDDHGEALKEIARLTNDITAPREACNTWRALYAGLAQLRGDLIEHIRLENDVLFAQFDPAARQELGCGSDCECS</sequence>
<dbReference type="InterPro" id="IPR019903">
    <property type="entry name" value="RIC_family"/>
</dbReference>
<dbReference type="PANTHER" id="PTHR36438">
    <property type="entry name" value="IRON-SULFUR CLUSTER REPAIR PROTEIN YTFE"/>
    <property type="match status" value="1"/>
</dbReference>
<keyword evidence="7" id="KW-1185">Reference proteome</keyword>
<proteinExistence type="predicted"/>
<dbReference type="EMBL" id="BAABBP010000036">
    <property type="protein sequence ID" value="GAA4003909.1"/>
    <property type="molecule type" value="Genomic_DNA"/>
</dbReference>
<dbReference type="Proteomes" id="UP001501627">
    <property type="component" value="Unassembled WGS sequence"/>
</dbReference>
<keyword evidence="3" id="KW-0479">Metal-binding</keyword>
<dbReference type="Gene3D" id="1.20.120.520">
    <property type="entry name" value="nmb1532 protein domain like"/>
    <property type="match status" value="1"/>
</dbReference>
<gene>
    <name evidence="6" type="ORF">GCM10022279_29780</name>
</gene>
<dbReference type="Pfam" id="PF01814">
    <property type="entry name" value="Hemerythrin"/>
    <property type="match status" value="1"/>
</dbReference>
<evidence type="ECO:0000256" key="4">
    <source>
        <dbReference type="ARBA" id="ARBA00023004"/>
    </source>
</evidence>
<dbReference type="PANTHER" id="PTHR36438:SF1">
    <property type="entry name" value="IRON-SULFUR CLUSTER REPAIR PROTEIN YTFE"/>
    <property type="match status" value="1"/>
</dbReference>
<organism evidence="6 7">
    <name type="scientific">Comamonas faecalis</name>
    <dbReference type="NCBI Taxonomy" id="1387849"/>
    <lineage>
        <taxon>Bacteria</taxon>
        <taxon>Pseudomonadati</taxon>
        <taxon>Pseudomonadota</taxon>
        <taxon>Betaproteobacteria</taxon>
        <taxon>Burkholderiales</taxon>
        <taxon>Comamonadaceae</taxon>
        <taxon>Comamonas</taxon>
    </lineage>
</organism>
<evidence type="ECO:0000256" key="3">
    <source>
        <dbReference type="ARBA" id="ARBA00022723"/>
    </source>
</evidence>
<dbReference type="InterPro" id="IPR012312">
    <property type="entry name" value="Hemerythrin-like"/>
</dbReference>
<name>A0ABP7RY40_9BURK</name>
<accession>A0ABP7RY40</accession>
<keyword evidence="4" id="KW-0408">Iron</keyword>
<evidence type="ECO:0000256" key="1">
    <source>
        <dbReference type="ARBA" id="ARBA00004496"/>
    </source>
</evidence>
<evidence type="ECO:0000256" key="2">
    <source>
        <dbReference type="ARBA" id="ARBA00022490"/>
    </source>
</evidence>
<protein>
    <recommendedName>
        <fullName evidence="5">Hemerythrin-like domain-containing protein</fullName>
    </recommendedName>
</protein>
<comment type="subcellular location">
    <subcellularLocation>
        <location evidence="1">Cytoplasm</location>
    </subcellularLocation>
</comment>
<feature type="domain" description="Hemerythrin-like" evidence="5">
    <location>
        <begin position="11"/>
        <end position="150"/>
    </location>
</feature>
<keyword evidence="2" id="KW-0963">Cytoplasm</keyword>